<name>B1WNN2_CROS5</name>
<dbReference type="eggNOG" id="ENOG5033AR9">
    <property type="taxonomic scope" value="Bacteria"/>
</dbReference>
<dbReference type="KEGG" id="cyt:cce_2111"/>
<evidence type="ECO:0000313" key="2">
    <source>
        <dbReference type="Proteomes" id="UP000001203"/>
    </source>
</evidence>
<accession>B1WNN2</accession>
<proteinExistence type="predicted"/>
<dbReference type="STRING" id="43989.cce_2111"/>
<protein>
    <submittedName>
        <fullName evidence="1">Uncharacterized protein</fullName>
    </submittedName>
</protein>
<gene>
    <name evidence="1" type="ordered locus">cce_2111</name>
</gene>
<sequence>MMSRKTWSSISVYDFFRTYNWTGETDTLAVLNPNHRTENSESLLSLNLQRFLLQSNWTGIQETISLSQSLNRSQESLLSLSVRDFFQEMVWKSYPTIAPISKPSSSRNSIDSSSTDLDLDNLSDLF</sequence>
<evidence type="ECO:0000313" key="1">
    <source>
        <dbReference type="EMBL" id="ACB51461.1"/>
    </source>
</evidence>
<reference evidence="1 2" key="1">
    <citation type="journal article" date="2008" name="Proc. Natl. Acad. Sci. U.S.A.">
        <title>The genome of Cyanothece 51142, a unicellular diazotrophic cyanobacterium important in the marine nitrogen cycle.</title>
        <authorList>
            <person name="Welsh E.A."/>
            <person name="Liberton M."/>
            <person name="Stoeckel J."/>
            <person name="Loh T."/>
            <person name="Elvitigala T."/>
            <person name="Wang C."/>
            <person name="Wollam A."/>
            <person name="Fulton R.S."/>
            <person name="Clifton S.W."/>
            <person name="Jacobs J.M."/>
            <person name="Aurora R."/>
            <person name="Ghosh B.K."/>
            <person name="Sherman L.A."/>
            <person name="Smith R.D."/>
            <person name="Wilson R.K."/>
            <person name="Pakrasi H.B."/>
        </authorList>
    </citation>
    <scope>NUCLEOTIDE SEQUENCE [LARGE SCALE GENOMIC DNA]</scope>
    <source>
        <strain evidence="2">ATCC 51142 / BH68</strain>
    </source>
</reference>
<dbReference type="Proteomes" id="UP000001203">
    <property type="component" value="Chromosome circular"/>
</dbReference>
<organism evidence="1 2">
    <name type="scientific">Crocosphaera subtropica (strain ATCC 51142 / BH68)</name>
    <name type="common">Cyanothece sp. (strain ATCC 51142)</name>
    <dbReference type="NCBI Taxonomy" id="43989"/>
    <lineage>
        <taxon>Bacteria</taxon>
        <taxon>Bacillati</taxon>
        <taxon>Cyanobacteriota</taxon>
        <taxon>Cyanophyceae</taxon>
        <taxon>Oscillatoriophycideae</taxon>
        <taxon>Chroococcales</taxon>
        <taxon>Aphanothecaceae</taxon>
        <taxon>Crocosphaera</taxon>
        <taxon>Crocosphaera subtropica</taxon>
    </lineage>
</organism>
<dbReference type="AlphaFoldDB" id="B1WNN2"/>
<dbReference type="EMBL" id="CP000806">
    <property type="protein sequence ID" value="ACB51461.1"/>
    <property type="molecule type" value="Genomic_DNA"/>
</dbReference>
<dbReference type="OrthoDB" id="428042at2"/>
<dbReference type="RefSeq" id="WP_009546865.1">
    <property type="nucleotide sequence ID" value="NC_010546.1"/>
</dbReference>
<dbReference type="HOGENOM" id="CLU_163218_0_0_3"/>
<keyword evidence="2" id="KW-1185">Reference proteome</keyword>